<dbReference type="STRING" id="1409788.NC99_01560"/>
<dbReference type="PANTHER" id="PTHR30294:SF47">
    <property type="entry name" value="INNER MEMBRANE TRANSPORT PERMEASE YHHJ"/>
    <property type="match status" value="1"/>
</dbReference>
<organism evidence="8 9">
    <name type="scientific">Sunxiuqinia dokdonensis</name>
    <dbReference type="NCBI Taxonomy" id="1409788"/>
    <lineage>
        <taxon>Bacteria</taxon>
        <taxon>Pseudomonadati</taxon>
        <taxon>Bacteroidota</taxon>
        <taxon>Bacteroidia</taxon>
        <taxon>Marinilabiliales</taxon>
        <taxon>Prolixibacteraceae</taxon>
        <taxon>Sunxiuqinia</taxon>
    </lineage>
</organism>
<sequence length="399" mass="44597">MNQKEQTGYFRRNPFFRVFLREVDRMSSSFVYLFTTLLGPLIAFILLLAIFNEGVPRNLSVALVDQDHSSLSRKMAMWIDATPEAEVVMRLPNLEEAYDQMKNGHIDAVVLIPKETEKNILKGVQQEIPVFINNANILKGGYLQKGIYKTLATLSGGIKVQVAMKHGLSERQALAKAQPVKLHQHVLFNPFGNYAHFLLSALLPLMVVVFTLLSTVYAVGTEVREGTGPEWLEHSEGSIIVAIAGKLTPYTLLFLVVSTVMNVVLFVQMGTPLRGEFMLIALGELILIMAYQMLGVLLVTVTSNLRLALSLGSAYSMMALTFSGLTFPQFAMPAMAKAFTWLFPFTYWVKLFISQAIRGEAVVYGIRFLAILPLFALLSVAILPRLKRILQNENYWGKV</sequence>
<dbReference type="InterPro" id="IPR013525">
    <property type="entry name" value="ABC2_TM"/>
</dbReference>
<evidence type="ECO:0000256" key="4">
    <source>
        <dbReference type="ARBA" id="ARBA00022989"/>
    </source>
</evidence>
<comment type="caution">
    <text evidence="8">The sequence shown here is derived from an EMBL/GenBank/DDBJ whole genome shotgun (WGS) entry which is preliminary data.</text>
</comment>
<name>A0A0L8VEY4_9BACT</name>
<dbReference type="InterPro" id="IPR051449">
    <property type="entry name" value="ABC-2_transporter_component"/>
</dbReference>
<evidence type="ECO:0000256" key="5">
    <source>
        <dbReference type="ARBA" id="ARBA00023136"/>
    </source>
</evidence>
<comment type="subcellular location">
    <subcellularLocation>
        <location evidence="1">Cell membrane</location>
        <topology evidence="1">Multi-pass membrane protein</topology>
    </subcellularLocation>
</comment>
<accession>A0A0L8VEY4</accession>
<keyword evidence="3 6" id="KW-0812">Transmembrane</keyword>
<dbReference type="GO" id="GO:0140359">
    <property type="term" value="F:ABC-type transporter activity"/>
    <property type="evidence" value="ECO:0007669"/>
    <property type="project" value="InterPro"/>
</dbReference>
<evidence type="ECO:0000313" key="8">
    <source>
        <dbReference type="EMBL" id="KOH47026.1"/>
    </source>
</evidence>
<evidence type="ECO:0000256" key="1">
    <source>
        <dbReference type="ARBA" id="ARBA00004651"/>
    </source>
</evidence>
<proteinExistence type="predicted"/>
<keyword evidence="5 6" id="KW-0472">Membrane</keyword>
<gene>
    <name evidence="8" type="ORF">NC99_01560</name>
</gene>
<dbReference type="EMBL" id="LGIA01000008">
    <property type="protein sequence ID" value="KOH47026.1"/>
    <property type="molecule type" value="Genomic_DNA"/>
</dbReference>
<feature type="transmembrane region" description="Helical" evidence="6">
    <location>
        <begin position="239"/>
        <end position="267"/>
    </location>
</feature>
<feature type="transmembrane region" description="Helical" evidence="6">
    <location>
        <begin position="363"/>
        <end position="383"/>
    </location>
</feature>
<protein>
    <recommendedName>
        <fullName evidence="7">ABC-2 type transporter transmembrane domain-containing protein</fullName>
    </recommendedName>
</protein>
<keyword evidence="4 6" id="KW-1133">Transmembrane helix</keyword>
<dbReference type="OrthoDB" id="9811522at2"/>
<dbReference type="GO" id="GO:0005886">
    <property type="term" value="C:plasma membrane"/>
    <property type="evidence" value="ECO:0007669"/>
    <property type="project" value="UniProtKB-SubCell"/>
</dbReference>
<evidence type="ECO:0000256" key="6">
    <source>
        <dbReference type="SAM" id="Phobius"/>
    </source>
</evidence>
<feature type="transmembrane region" description="Helical" evidence="6">
    <location>
        <begin position="197"/>
        <end position="219"/>
    </location>
</feature>
<reference evidence="9" key="1">
    <citation type="submission" date="2015-07" db="EMBL/GenBank/DDBJ databases">
        <title>Genome sequencing of Sunxiuqinia dokdonensis strain SK.</title>
        <authorList>
            <person name="Ahn S."/>
            <person name="Kim B.-C."/>
        </authorList>
    </citation>
    <scope>NUCLEOTIDE SEQUENCE [LARGE SCALE GENOMIC DNA]</scope>
    <source>
        <strain evidence="9">SK</strain>
    </source>
</reference>
<dbReference type="PANTHER" id="PTHR30294">
    <property type="entry name" value="MEMBRANE COMPONENT OF ABC TRANSPORTER YHHJ-RELATED"/>
    <property type="match status" value="1"/>
</dbReference>
<dbReference type="Proteomes" id="UP000036958">
    <property type="component" value="Unassembled WGS sequence"/>
</dbReference>
<dbReference type="AlphaFoldDB" id="A0A0L8VEY4"/>
<feature type="transmembrane region" description="Helical" evidence="6">
    <location>
        <begin position="279"/>
        <end position="301"/>
    </location>
</feature>
<feature type="transmembrane region" description="Helical" evidence="6">
    <location>
        <begin position="30"/>
        <end position="51"/>
    </location>
</feature>
<feature type="domain" description="ABC-2 type transporter transmembrane" evidence="7">
    <location>
        <begin position="32"/>
        <end position="381"/>
    </location>
</feature>
<dbReference type="Gene3D" id="3.40.1710.10">
    <property type="entry name" value="abc type-2 transporter like domain"/>
    <property type="match status" value="1"/>
</dbReference>
<evidence type="ECO:0000256" key="2">
    <source>
        <dbReference type="ARBA" id="ARBA00022475"/>
    </source>
</evidence>
<evidence type="ECO:0000259" key="7">
    <source>
        <dbReference type="Pfam" id="PF12698"/>
    </source>
</evidence>
<evidence type="ECO:0000256" key="3">
    <source>
        <dbReference type="ARBA" id="ARBA00022692"/>
    </source>
</evidence>
<dbReference type="RefSeq" id="WP_053178825.1">
    <property type="nucleotide sequence ID" value="NZ_LGIA01000008.1"/>
</dbReference>
<dbReference type="PATRIC" id="fig|1409788.3.peg.160"/>
<feature type="transmembrane region" description="Helical" evidence="6">
    <location>
        <begin position="307"/>
        <end position="327"/>
    </location>
</feature>
<keyword evidence="9" id="KW-1185">Reference proteome</keyword>
<dbReference type="Pfam" id="PF12698">
    <property type="entry name" value="ABC2_membrane_3"/>
    <property type="match status" value="1"/>
</dbReference>
<keyword evidence="2" id="KW-1003">Cell membrane</keyword>
<evidence type="ECO:0000313" key="9">
    <source>
        <dbReference type="Proteomes" id="UP000036958"/>
    </source>
</evidence>